<dbReference type="Pfam" id="PF01128">
    <property type="entry name" value="IspD"/>
    <property type="match status" value="1"/>
</dbReference>
<evidence type="ECO:0000256" key="3">
    <source>
        <dbReference type="HAMAP-Rule" id="MF_00108"/>
    </source>
</evidence>
<comment type="pathway">
    <text evidence="3">Isoprenoid biosynthesis; isopentenyl diphosphate biosynthesis via DXP pathway; isopentenyl diphosphate from 1-deoxy-D-xylulose 5-phosphate: step 2/6.</text>
</comment>
<dbReference type="EC" id="2.7.7.60" evidence="3"/>
<dbReference type="FunFam" id="3.90.550.10:FF:000003">
    <property type="entry name" value="2-C-methyl-D-erythritol 4-phosphate cytidylyltransferase"/>
    <property type="match status" value="1"/>
</dbReference>
<dbReference type="InterPro" id="IPR034683">
    <property type="entry name" value="IspD/TarI"/>
</dbReference>
<feature type="site" description="Transition state stabilizer" evidence="3">
    <location>
        <position position="24"/>
    </location>
</feature>
<sequence>MNRIYAAVIVAGGSGSRMQAAMPKQFLPLRNKPILWHTIQAFLHFRPHMPLVVVLPHSYIDYWQTEWAKLEKDCPFICVPGGSSRFHSVWNGLLALKQHLDEPEHALVGIHDGARPLIGSTLLERVYEAATMHGSAIPAVPLKDSIREVMEPEGHRAVERSRYRLVQTPQVFVFHDLVEAYERAWRSGNTERFTDDASVMEAAGHRLHLVEGDYRNLKITTAEDMLVAAALMSK</sequence>
<dbReference type="RefSeq" id="WP_166918560.1">
    <property type="nucleotide sequence ID" value="NZ_JAASRN010000001.1"/>
</dbReference>
<keyword evidence="2 3" id="KW-0548">Nucleotidyltransferase</keyword>
<evidence type="ECO:0000313" key="5">
    <source>
        <dbReference type="Proteomes" id="UP000537126"/>
    </source>
</evidence>
<gene>
    <name evidence="3" type="primary">ispD</name>
    <name evidence="4" type="ORF">FHS56_000790</name>
</gene>
<keyword evidence="3" id="KW-0414">Isoprene biosynthesis</keyword>
<comment type="function">
    <text evidence="3">Catalyzes the formation of 4-diphosphocytidyl-2-C-methyl-D-erythritol from CTP and 2-C-methyl-D-erythritol 4-phosphate (MEP).</text>
</comment>
<evidence type="ECO:0000313" key="4">
    <source>
        <dbReference type="EMBL" id="NIK73304.1"/>
    </source>
</evidence>
<proteinExistence type="inferred from homology"/>
<reference evidence="4 5" key="1">
    <citation type="submission" date="2020-03" db="EMBL/GenBank/DDBJ databases">
        <title>Genomic Encyclopedia of Type Strains, Phase IV (KMG-IV): sequencing the most valuable type-strain genomes for metagenomic binning, comparative biology and taxonomic classification.</title>
        <authorList>
            <person name="Goeker M."/>
        </authorList>
    </citation>
    <scope>NUCLEOTIDE SEQUENCE [LARGE SCALE GENOMIC DNA]</scope>
    <source>
        <strain evidence="4 5">DSM 5718</strain>
    </source>
</reference>
<dbReference type="GO" id="GO:0019288">
    <property type="term" value="P:isopentenyl diphosphate biosynthetic process, methylerythritol 4-phosphate pathway"/>
    <property type="evidence" value="ECO:0007669"/>
    <property type="project" value="UniProtKB-UniRule"/>
</dbReference>
<comment type="catalytic activity">
    <reaction evidence="3">
        <text>2-C-methyl-D-erythritol 4-phosphate + CTP + H(+) = 4-CDP-2-C-methyl-D-erythritol + diphosphate</text>
        <dbReference type="Rhea" id="RHEA:13429"/>
        <dbReference type="ChEBI" id="CHEBI:15378"/>
        <dbReference type="ChEBI" id="CHEBI:33019"/>
        <dbReference type="ChEBI" id="CHEBI:37563"/>
        <dbReference type="ChEBI" id="CHEBI:57823"/>
        <dbReference type="ChEBI" id="CHEBI:58262"/>
        <dbReference type="EC" id="2.7.7.60"/>
    </reaction>
</comment>
<evidence type="ECO:0000256" key="2">
    <source>
        <dbReference type="ARBA" id="ARBA00022695"/>
    </source>
</evidence>
<dbReference type="HAMAP" id="MF_00108">
    <property type="entry name" value="IspD"/>
    <property type="match status" value="1"/>
</dbReference>
<accession>A0A846MP60</accession>
<dbReference type="PANTHER" id="PTHR32125:SF4">
    <property type="entry name" value="2-C-METHYL-D-ERYTHRITOL 4-PHOSPHATE CYTIDYLYLTRANSFERASE, CHLOROPLASTIC"/>
    <property type="match status" value="1"/>
</dbReference>
<keyword evidence="5" id="KW-1185">Reference proteome</keyword>
<dbReference type="Gene3D" id="3.90.550.10">
    <property type="entry name" value="Spore Coat Polysaccharide Biosynthesis Protein SpsA, Chain A"/>
    <property type="match status" value="1"/>
</dbReference>
<dbReference type="GO" id="GO:0050518">
    <property type="term" value="F:2-C-methyl-D-erythritol 4-phosphate cytidylyltransferase activity"/>
    <property type="evidence" value="ECO:0007669"/>
    <property type="project" value="UniProtKB-UniRule"/>
</dbReference>
<dbReference type="InterPro" id="IPR001228">
    <property type="entry name" value="IspD"/>
</dbReference>
<dbReference type="CDD" id="cd02516">
    <property type="entry name" value="CDP-ME_synthetase"/>
    <property type="match status" value="1"/>
</dbReference>
<comment type="similarity">
    <text evidence="3">Belongs to the IspD/TarI cytidylyltransferase family. IspD subfamily.</text>
</comment>
<dbReference type="EMBL" id="JAASRN010000001">
    <property type="protein sequence ID" value="NIK73304.1"/>
    <property type="molecule type" value="Genomic_DNA"/>
</dbReference>
<protein>
    <recommendedName>
        <fullName evidence="3">2-C-methyl-D-erythritol 4-phosphate cytidylyltransferase</fullName>
        <ecNumber evidence="3">2.7.7.60</ecNumber>
    </recommendedName>
    <alternativeName>
        <fullName evidence="3">4-diphosphocytidyl-2C-methyl-D-erythritol synthase</fullName>
    </alternativeName>
    <alternativeName>
        <fullName evidence="3">MEP cytidylyltransferase</fullName>
        <shortName evidence="3">MCT</shortName>
    </alternativeName>
</protein>
<name>A0A846MP60_9BACT</name>
<dbReference type="UniPathway" id="UPA00056">
    <property type="reaction ID" value="UER00093"/>
</dbReference>
<dbReference type="Proteomes" id="UP000537126">
    <property type="component" value="Unassembled WGS sequence"/>
</dbReference>
<dbReference type="PANTHER" id="PTHR32125">
    <property type="entry name" value="2-C-METHYL-D-ERYTHRITOL 4-PHOSPHATE CYTIDYLYLTRANSFERASE, CHLOROPLASTIC"/>
    <property type="match status" value="1"/>
</dbReference>
<feature type="site" description="Transition state stabilizer" evidence="3">
    <location>
        <position position="17"/>
    </location>
</feature>
<dbReference type="InterPro" id="IPR050088">
    <property type="entry name" value="IspD/TarI_cytidylyltransf_bact"/>
</dbReference>
<feature type="site" description="Positions MEP for the nucleophilic attack" evidence="3">
    <location>
        <position position="160"/>
    </location>
</feature>
<organism evidence="4 5">
    <name type="scientific">Thermonema lapsum</name>
    <dbReference type="NCBI Taxonomy" id="28195"/>
    <lineage>
        <taxon>Bacteria</taxon>
        <taxon>Pseudomonadati</taxon>
        <taxon>Bacteroidota</taxon>
        <taxon>Cytophagia</taxon>
        <taxon>Cytophagales</taxon>
        <taxon>Thermonemataceae</taxon>
        <taxon>Thermonema</taxon>
    </lineage>
</organism>
<dbReference type="SUPFAM" id="SSF53448">
    <property type="entry name" value="Nucleotide-diphospho-sugar transferases"/>
    <property type="match status" value="1"/>
</dbReference>
<comment type="caution">
    <text evidence="4">The sequence shown here is derived from an EMBL/GenBank/DDBJ whole genome shotgun (WGS) entry which is preliminary data.</text>
</comment>
<evidence type="ECO:0000256" key="1">
    <source>
        <dbReference type="ARBA" id="ARBA00022679"/>
    </source>
</evidence>
<feature type="site" description="Positions MEP for the nucleophilic attack" evidence="3">
    <location>
        <position position="218"/>
    </location>
</feature>
<dbReference type="InterPro" id="IPR029044">
    <property type="entry name" value="Nucleotide-diphossugar_trans"/>
</dbReference>
<dbReference type="AlphaFoldDB" id="A0A846MP60"/>
<keyword evidence="1 3" id="KW-0808">Transferase</keyword>
<dbReference type="NCBIfam" id="TIGR00453">
    <property type="entry name" value="ispD"/>
    <property type="match status" value="1"/>
</dbReference>